<dbReference type="InterPro" id="IPR036291">
    <property type="entry name" value="NAD(P)-bd_dom_sf"/>
</dbReference>
<gene>
    <name evidence="14" type="ORF">IC620_02930</name>
</gene>
<proteinExistence type="inferred from homology"/>
<dbReference type="NCBIfam" id="TIGR00745">
    <property type="entry name" value="apbA_panE"/>
    <property type="match status" value="1"/>
</dbReference>
<dbReference type="EC" id="1.1.1.169" evidence="4 11"/>
<comment type="caution">
    <text evidence="14">The sequence shown here is derived from an EMBL/GenBank/DDBJ whole genome shotgun (WGS) entry which is preliminary data.</text>
</comment>
<dbReference type="GO" id="GO:0050661">
    <property type="term" value="F:NADP binding"/>
    <property type="evidence" value="ECO:0007669"/>
    <property type="project" value="TreeGrafter"/>
</dbReference>
<evidence type="ECO:0000256" key="8">
    <source>
        <dbReference type="ARBA" id="ARBA00023002"/>
    </source>
</evidence>
<accession>A0A926N8J2</accession>
<evidence type="ECO:0000256" key="6">
    <source>
        <dbReference type="ARBA" id="ARBA00022655"/>
    </source>
</evidence>
<evidence type="ECO:0000256" key="10">
    <source>
        <dbReference type="ARBA" id="ARBA00048793"/>
    </source>
</evidence>
<keyword evidence="15" id="KW-1185">Reference proteome</keyword>
<dbReference type="FunFam" id="1.10.1040.10:FF:000017">
    <property type="entry name" value="2-dehydropantoate 2-reductase"/>
    <property type="match status" value="1"/>
</dbReference>
<dbReference type="InterPro" id="IPR003710">
    <property type="entry name" value="ApbA"/>
</dbReference>
<comment type="pathway">
    <text evidence="2 11">Cofactor biosynthesis; (R)-pantothenate biosynthesis; (R)-pantoate from 3-methyl-2-oxobutanoate: step 2/2.</text>
</comment>
<dbReference type="GO" id="GO:0008677">
    <property type="term" value="F:2-dehydropantoate 2-reductase activity"/>
    <property type="evidence" value="ECO:0007669"/>
    <property type="project" value="UniProtKB-EC"/>
</dbReference>
<dbReference type="AlphaFoldDB" id="A0A926N8J2"/>
<dbReference type="InterPro" id="IPR008927">
    <property type="entry name" value="6-PGluconate_DH-like_C_sf"/>
</dbReference>
<dbReference type="Pfam" id="PF02558">
    <property type="entry name" value="ApbA"/>
    <property type="match status" value="1"/>
</dbReference>
<comment type="function">
    <text evidence="1 11">Catalyzes the NADPH-dependent reduction of ketopantoate into pantoic acid.</text>
</comment>
<keyword evidence="7 11" id="KW-0521">NADP</keyword>
<dbReference type="Pfam" id="PF08546">
    <property type="entry name" value="ApbA_C"/>
    <property type="match status" value="1"/>
</dbReference>
<evidence type="ECO:0000259" key="13">
    <source>
        <dbReference type="Pfam" id="PF08546"/>
    </source>
</evidence>
<evidence type="ECO:0000313" key="15">
    <source>
        <dbReference type="Proteomes" id="UP000661691"/>
    </source>
</evidence>
<dbReference type="InterPro" id="IPR013752">
    <property type="entry name" value="KPA_reductase"/>
</dbReference>
<dbReference type="Proteomes" id="UP000661691">
    <property type="component" value="Unassembled WGS sequence"/>
</dbReference>
<feature type="domain" description="Ketopantoate reductase C-terminal" evidence="13">
    <location>
        <begin position="185"/>
        <end position="308"/>
    </location>
</feature>
<keyword evidence="8 11" id="KW-0560">Oxidoreductase</keyword>
<evidence type="ECO:0000313" key="14">
    <source>
        <dbReference type="EMBL" id="MBD1371307.1"/>
    </source>
</evidence>
<evidence type="ECO:0000256" key="4">
    <source>
        <dbReference type="ARBA" id="ARBA00013014"/>
    </source>
</evidence>
<dbReference type="Gene3D" id="1.10.1040.10">
    <property type="entry name" value="N-(1-d-carboxylethyl)-l-norvaline Dehydrogenase, domain 2"/>
    <property type="match status" value="1"/>
</dbReference>
<sequence length="313" mass="35828">MMKIGVLGCGSIGLLWSSRVVQMDHQVILIPRTSEQKKVLHAFGLFSYDLSQQVTHYPICAQSVADIEPGSIDILFVTVKNTQLSSVISHIQQLTNPQTQILFFQNGLGQEKVAGALHDRPWTYLVVTSEGALRKEVNHIYHTGRGEVWIGLYSDREQEIHQTMSHFLKDSFWEAVEVNWQSDVNIMHRIWEKLLINSVINPLTAIHQITNGQLLESTYDEKREQLIRESIAVAHVEGYAFSYEQVKEKVESICRHTAENHSSMLQDLQRGNKTEIESINGAIIRLANQHHIFVPTHEEMRQLVKEKEALNRC</sequence>
<dbReference type="InterPro" id="IPR050838">
    <property type="entry name" value="Ketopantoate_reductase"/>
</dbReference>
<evidence type="ECO:0000259" key="12">
    <source>
        <dbReference type="Pfam" id="PF02558"/>
    </source>
</evidence>
<reference evidence="14" key="1">
    <citation type="submission" date="2020-09" db="EMBL/GenBank/DDBJ databases">
        <title>A novel bacterium of genus Hazenella, isolated from South China Sea.</title>
        <authorList>
            <person name="Huang H."/>
            <person name="Mo K."/>
            <person name="Hu Y."/>
        </authorList>
    </citation>
    <scope>NUCLEOTIDE SEQUENCE</scope>
    <source>
        <strain evidence="14">IB182357</strain>
    </source>
</reference>
<dbReference type="InterPro" id="IPR013332">
    <property type="entry name" value="KPR_N"/>
</dbReference>
<name>A0A926N8J2_9BACL</name>
<evidence type="ECO:0000256" key="9">
    <source>
        <dbReference type="ARBA" id="ARBA00032024"/>
    </source>
</evidence>
<organism evidence="14 15">
    <name type="scientific">Polycladospora coralii</name>
    <dbReference type="NCBI Taxonomy" id="2771432"/>
    <lineage>
        <taxon>Bacteria</taxon>
        <taxon>Bacillati</taxon>
        <taxon>Bacillota</taxon>
        <taxon>Bacilli</taxon>
        <taxon>Bacillales</taxon>
        <taxon>Thermoactinomycetaceae</taxon>
        <taxon>Polycladospora</taxon>
    </lineage>
</organism>
<dbReference type="EMBL" id="JACXAH010000003">
    <property type="protein sequence ID" value="MBD1371307.1"/>
    <property type="molecule type" value="Genomic_DNA"/>
</dbReference>
<protein>
    <recommendedName>
        <fullName evidence="5 11">2-dehydropantoate 2-reductase</fullName>
        <ecNumber evidence="4 11">1.1.1.169</ecNumber>
    </recommendedName>
    <alternativeName>
        <fullName evidence="9 11">Ketopantoate reductase</fullName>
    </alternativeName>
</protein>
<keyword evidence="6 11" id="KW-0566">Pantothenate biosynthesis</keyword>
<comment type="catalytic activity">
    <reaction evidence="10 11">
        <text>(R)-pantoate + NADP(+) = 2-dehydropantoate + NADPH + H(+)</text>
        <dbReference type="Rhea" id="RHEA:16233"/>
        <dbReference type="ChEBI" id="CHEBI:11561"/>
        <dbReference type="ChEBI" id="CHEBI:15378"/>
        <dbReference type="ChEBI" id="CHEBI:15980"/>
        <dbReference type="ChEBI" id="CHEBI:57783"/>
        <dbReference type="ChEBI" id="CHEBI:58349"/>
        <dbReference type="EC" id="1.1.1.169"/>
    </reaction>
</comment>
<evidence type="ECO:0000256" key="3">
    <source>
        <dbReference type="ARBA" id="ARBA00007870"/>
    </source>
</evidence>
<evidence type="ECO:0000256" key="7">
    <source>
        <dbReference type="ARBA" id="ARBA00022857"/>
    </source>
</evidence>
<dbReference type="GO" id="GO:0005737">
    <property type="term" value="C:cytoplasm"/>
    <property type="evidence" value="ECO:0007669"/>
    <property type="project" value="TreeGrafter"/>
</dbReference>
<evidence type="ECO:0000256" key="1">
    <source>
        <dbReference type="ARBA" id="ARBA00002919"/>
    </source>
</evidence>
<comment type="similarity">
    <text evidence="3 11">Belongs to the ketopantoate reductase family.</text>
</comment>
<evidence type="ECO:0000256" key="5">
    <source>
        <dbReference type="ARBA" id="ARBA00019465"/>
    </source>
</evidence>
<dbReference type="SUPFAM" id="SSF51735">
    <property type="entry name" value="NAD(P)-binding Rossmann-fold domains"/>
    <property type="match status" value="1"/>
</dbReference>
<dbReference type="InterPro" id="IPR013328">
    <property type="entry name" value="6PGD_dom2"/>
</dbReference>
<evidence type="ECO:0000256" key="11">
    <source>
        <dbReference type="RuleBase" id="RU362068"/>
    </source>
</evidence>
<dbReference type="RefSeq" id="WP_191141478.1">
    <property type="nucleotide sequence ID" value="NZ_JACXAH010000003.1"/>
</dbReference>
<feature type="domain" description="Ketopantoate reductase N-terminal" evidence="12">
    <location>
        <begin position="4"/>
        <end position="153"/>
    </location>
</feature>
<dbReference type="GO" id="GO:0015940">
    <property type="term" value="P:pantothenate biosynthetic process"/>
    <property type="evidence" value="ECO:0007669"/>
    <property type="project" value="UniProtKB-KW"/>
</dbReference>
<evidence type="ECO:0000256" key="2">
    <source>
        <dbReference type="ARBA" id="ARBA00004994"/>
    </source>
</evidence>
<dbReference type="Gene3D" id="3.40.50.720">
    <property type="entry name" value="NAD(P)-binding Rossmann-like Domain"/>
    <property type="match status" value="1"/>
</dbReference>
<dbReference type="PANTHER" id="PTHR43765:SF2">
    <property type="entry name" value="2-DEHYDROPANTOATE 2-REDUCTASE"/>
    <property type="match status" value="1"/>
</dbReference>
<dbReference type="SUPFAM" id="SSF48179">
    <property type="entry name" value="6-phosphogluconate dehydrogenase C-terminal domain-like"/>
    <property type="match status" value="1"/>
</dbReference>
<dbReference type="PANTHER" id="PTHR43765">
    <property type="entry name" value="2-DEHYDROPANTOATE 2-REDUCTASE-RELATED"/>
    <property type="match status" value="1"/>
</dbReference>